<keyword evidence="1" id="KW-1133">Transmembrane helix</keyword>
<evidence type="ECO:0000256" key="1">
    <source>
        <dbReference type="SAM" id="Phobius"/>
    </source>
</evidence>
<proteinExistence type="predicted"/>
<dbReference type="RefSeq" id="WP_215629991.1">
    <property type="nucleotide sequence ID" value="NZ_WQPS01000005.1"/>
</dbReference>
<feature type="transmembrane region" description="Helical" evidence="1">
    <location>
        <begin position="27"/>
        <end position="48"/>
    </location>
</feature>
<organism evidence="2 3">
    <name type="scientific">Enterocloster citroniae</name>
    <dbReference type="NCBI Taxonomy" id="358743"/>
    <lineage>
        <taxon>Bacteria</taxon>
        <taxon>Bacillati</taxon>
        <taxon>Bacillota</taxon>
        <taxon>Clostridia</taxon>
        <taxon>Lachnospirales</taxon>
        <taxon>Lachnospiraceae</taxon>
        <taxon>Enterocloster</taxon>
    </lineage>
</organism>
<gene>
    <name evidence="2" type="ORF">GPL26_07075</name>
</gene>
<dbReference type="AlphaFoldDB" id="A0AA41K569"/>
<keyword evidence="1" id="KW-0472">Membrane</keyword>
<protein>
    <submittedName>
        <fullName evidence="2">Uncharacterized protein</fullName>
    </submittedName>
</protein>
<keyword evidence="1" id="KW-0812">Transmembrane</keyword>
<dbReference type="EMBL" id="WQPS01000005">
    <property type="protein sequence ID" value="MBT9809409.1"/>
    <property type="molecule type" value="Genomic_DNA"/>
</dbReference>
<name>A0AA41K569_9FIRM</name>
<sequence length="124" mass="13772">MKFRNFGGAGQKYGWNRTGNDRKVGNMSIEITLLIAIASLSASVYFGLKNSKRGDRSDIEAKAAETATINVKLDNIGNDVKDIKYDISAVKTDVQNLAERMVIVEQSTKSAHHRIDGIEEKERK</sequence>
<comment type="caution">
    <text evidence="2">The sequence shown here is derived from an EMBL/GenBank/DDBJ whole genome shotgun (WGS) entry which is preliminary data.</text>
</comment>
<reference evidence="2" key="1">
    <citation type="journal article" date="2021" name="Gut Microbes">
        <title>A synthetic consortium of 100 gut commensals modulates the composition and function in a colon model of the microbiome of elderly subjects.</title>
        <authorList>
            <person name="Perez M."/>
            <person name="Ntemiri A."/>
            <person name="Tan H."/>
            <person name="Harris H.M.B."/>
            <person name="Roager H.M."/>
            <person name="Ribiere C."/>
            <person name="O'Toole P.W."/>
        </authorList>
    </citation>
    <scope>NUCLEOTIDE SEQUENCE</scope>
    <source>
        <strain evidence="2">MCC335</strain>
    </source>
</reference>
<dbReference type="Proteomes" id="UP000708338">
    <property type="component" value="Unassembled WGS sequence"/>
</dbReference>
<evidence type="ECO:0000313" key="2">
    <source>
        <dbReference type="EMBL" id="MBT9809409.1"/>
    </source>
</evidence>
<evidence type="ECO:0000313" key="3">
    <source>
        <dbReference type="Proteomes" id="UP000708338"/>
    </source>
</evidence>
<accession>A0AA41K569</accession>